<evidence type="ECO:0000256" key="6">
    <source>
        <dbReference type="ARBA" id="ARBA00022842"/>
    </source>
</evidence>
<evidence type="ECO:0000256" key="10">
    <source>
        <dbReference type="ARBA" id="ARBA00025810"/>
    </source>
</evidence>
<comment type="caution">
    <text evidence="14">The sequence shown here is derived from an EMBL/GenBank/DDBJ whole genome shotgun (WGS) entry which is preliminary data.</text>
</comment>
<feature type="compositionally biased region" description="Low complexity" evidence="12">
    <location>
        <begin position="1"/>
        <end position="17"/>
    </location>
</feature>
<keyword evidence="3 11" id="KW-0285">Flavoprotein</keyword>
<reference evidence="14 15" key="1">
    <citation type="journal article" date="2019" name="Nat. Microbiol.">
        <title>Mediterranean grassland soil C-N compound turnover is dependent on rainfall and depth, and is mediated by genomically divergent microorganisms.</title>
        <authorList>
            <person name="Diamond S."/>
            <person name="Andeer P.F."/>
            <person name="Li Z."/>
            <person name="Crits-Christoph A."/>
            <person name="Burstein D."/>
            <person name="Anantharaman K."/>
            <person name="Lane K.R."/>
            <person name="Thomas B.C."/>
            <person name="Pan C."/>
            <person name="Northen T.R."/>
            <person name="Banfield J.F."/>
        </authorList>
    </citation>
    <scope>NUCLEOTIDE SEQUENCE [LARGE SCALE GENOMIC DNA]</scope>
    <source>
        <strain evidence="14">NP_5</strain>
    </source>
</reference>
<evidence type="ECO:0000256" key="1">
    <source>
        <dbReference type="ARBA" id="ARBA00001917"/>
    </source>
</evidence>
<feature type="binding site" evidence="11">
    <location>
        <position position="110"/>
    </location>
    <ligand>
        <name>FMN</name>
        <dbReference type="ChEBI" id="CHEBI:58210"/>
    </ligand>
</feature>
<dbReference type="GO" id="GO:0008299">
    <property type="term" value="P:isoprenoid biosynthetic process"/>
    <property type="evidence" value="ECO:0007669"/>
    <property type="project" value="UniProtKB-UniRule"/>
</dbReference>
<accession>A0A537LUL4</accession>
<name>A0A537LUL4_9BACT</name>
<comment type="similarity">
    <text evidence="11">Belongs to the IPP isomerase type 2 family.</text>
</comment>
<dbReference type="GO" id="GO:0000287">
    <property type="term" value="F:magnesium ion binding"/>
    <property type="evidence" value="ECO:0007669"/>
    <property type="project" value="UniProtKB-UniRule"/>
</dbReference>
<comment type="function">
    <text evidence="11">Involved in the biosynthesis of isoprenoids. Catalyzes the 1,3-allylic rearrangement of the homoallylic substrate isopentenyl (IPP) to its allylic isomer, dimethylallyl diphosphate (DMAPP).</text>
</comment>
<keyword evidence="9 11" id="KW-0413">Isomerase</keyword>
<dbReference type="InterPro" id="IPR000262">
    <property type="entry name" value="FMN-dep_DH"/>
</dbReference>
<feature type="binding site" evidence="11">
    <location>
        <position position="211"/>
    </location>
    <ligand>
        <name>FMN</name>
        <dbReference type="ChEBI" id="CHEBI:58210"/>
    </ligand>
</feature>
<dbReference type="EC" id="5.3.3.2" evidence="11"/>
<dbReference type="PANTHER" id="PTHR43665:SF1">
    <property type="entry name" value="ISOPENTENYL-DIPHOSPHATE DELTA-ISOMERASE"/>
    <property type="match status" value="1"/>
</dbReference>
<organism evidence="14 15">
    <name type="scientific">Candidatus Segetimicrobium genomatis</name>
    <dbReference type="NCBI Taxonomy" id="2569760"/>
    <lineage>
        <taxon>Bacteria</taxon>
        <taxon>Bacillati</taxon>
        <taxon>Candidatus Sysuimicrobiota</taxon>
        <taxon>Candidatus Sysuimicrobiia</taxon>
        <taxon>Candidatus Sysuimicrobiales</taxon>
        <taxon>Candidatus Segetimicrobiaceae</taxon>
        <taxon>Candidatus Segetimicrobium</taxon>
    </lineage>
</organism>
<keyword evidence="6 11" id="KW-0460">Magnesium</keyword>
<comment type="catalytic activity">
    <reaction evidence="11">
        <text>isopentenyl diphosphate = dimethylallyl diphosphate</text>
        <dbReference type="Rhea" id="RHEA:23284"/>
        <dbReference type="ChEBI" id="CHEBI:57623"/>
        <dbReference type="ChEBI" id="CHEBI:128769"/>
        <dbReference type="EC" id="5.3.3.2"/>
    </reaction>
</comment>
<protein>
    <recommendedName>
        <fullName evidence="11">Isopentenyl-diphosphate delta-isomerase</fullName>
        <shortName evidence="11">IPP isomerase</shortName>
        <ecNumber evidence="11">5.3.3.2</ecNumber>
    </recommendedName>
    <alternativeName>
        <fullName evidence="11">Isopentenyl diphosphate:dimethylallyl diphosphate isomerase</fullName>
    </alternativeName>
    <alternativeName>
        <fullName evidence="11">Isopentenyl pyrophosphate isomerase</fullName>
    </alternativeName>
    <alternativeName>
        <fullName evidence="11">Type 2 isopentenyl diphosphate isomerase</fullName>
        <shortName evidence="11">IDI-2</shortName>
    </alternativeName>
</protein>
<dbReference type="InterPro" id="IPR011179">
    <property type="entry name" value="IPdP_isomerase"/>
</dbReference>
<keyword evidence="8 11" id="KW-0414">Isoprene biosynthesis</keyword>
<feature type="binding site" evidence="11">
    <location>
        <position position="180"/>
    </location>
    <ligand>
        <name>Mg(2+)</name>
        <dbReference type="ChEBI" id="CHEBI:18420"/>
    </ligand>
</feature>
<dbReference type="Gene3D" id="3.20.20.70">
    <property type="entry name" value="Aldolase class I"/>
    <property type="match status" value="1"/>
</dbReference>
<comment type="caution">
    <text evidence="11">Lacks conserved residue(s) required for the propagation of feature annotation.</text>
</comment>
<comment type="cofactor">
    <cofactor evidence="1 11">
        <name>FMN</name>
        <dbReference type="ChEBI" id="CHEBI:58210"/>
    </cofactor>
</comment>
<comment type="cofactor">
    <cofactor evidence="11">
        <name>NADPH</name>
        <dbReference type="ChEBI" id="CHEBI:57783"/>
    </cofactor>
</comment>
<evidence type="ECO:0000256" key="2">
    <source>
        <dbReference type="ARBA" id="ARBA00022490"/>
    </source>
</evidence>
<keyword evidence="2 11" id="KW-0963">Cytoplasm</keyword>
<dbReference type="GO" id="GO:0005737">
    <property type="term" value="C:cytoplasm"/>
    <property type="evidence" value="ECO:0007669"/>
    <property type="project" value="UniProtKB-SubCell"/>
</dbReference>
<evidence type="ECO:0000256" key="7">
    <source>
        <dbReference type="ARBA" id="ARBA00022857"/>
    </source>
</evidence>
<dbReference type="HAMAP" id="MF_00354">
    <property type="entry name" value="Idi_2"/>
    <property type="match status" value="1"/>
</dbReference>
<feature type="binding site" evidence="11">
    <location>
        <begin position="110"/>
        <end position="112"/>
    </location>
    <ligand>
        <name>substrate</name>
    </ligand>
</feature>
<feature type="binding site" evidence="11">
    <location>
        <begin position="80"/>
        <end position="82"/>
    </location>
    <ligand>
        <name>FMN</name>
        <dbReference type="ChEBI" id="CHEBI:58210"/>
    </ligand>
</feature>
<keyword evidence="4 11" id="KW-0288">FMN</keyword>
<sequence length="373" mass="38176">MPPQAAPAAGSAPPAADAVERRKAEHLRVVATGDVAGRTGPGWSDIHLVHHALPVTDLPAVDLSTVFLGHRLRAPLVVAAMTGGHDSAGKVNAILAGTAERHGVAMGLGSQRAALRNPRLARTYAVARESAPTAFLIANIGAAQLVPQDSGPPLTPDQVSEAVAMIRGDALAIHFNFLEEIVQPEGDRRATGLREAIAGVVASIGVPAIAKETGAGLSRQAAQELRRLGVRALDVGGLGGTSFAAVETIRAQARGDIRGAALGPVYRDWGIPTAVSVVAARAAGLPIIATGGIRTGLDAAKAIALGASLVGIARPLLVAALKGPAAVEAWVGQFLEELRAAVFLTGGKRVDDLRSVPRAIVGDTRRWVDALEG</sequence>
<evidence type="ECO:0000256" key="3">
    <source>
        <dbReference type="ARBA" id="ARBA00022630"/>
    </source>
</evidence>
<keyword evidence="7 11" id="KW-0521">NADP</keyword>
<dbReference type="GO" id="GO:0004452">
    <property type="term" value="F:isopentenyl-diphosphate delta-isomerase activity"/>
    <property type="evidence" value="ECO:0007669"/>
    <property type="project" value="UniProtKB-UniRule"/>
</dbReference>
<gene>
    <name evidence="11" type="primary">fni</name>
    <name evidence="14" type="ORF">E6H02_06710</name>
</gene>
<dbReference type="Pfam" id="PF01070">
    <property type="entry name" value="FMN_dh"/>
    <property type="match status" value="1"/>
</dbReference>
<comment type="subunit">
    <text evidence="10 11">Homooctamer. Dimer of tetramers.</text>
</comment>
<dbReference type="Proteomes" id="UP000320393">
    <property type="component" value="Unassembled WGS sequence"/>
</dbReference>
<evidence type="ECO:0000256" key="8">
    <source>
        <dbReference type="ARBA" id="ARBA00023229"/>
    </source>
</evidence>
<dbReference type="AlphaFoldDB" id="A0A537LUL4"/>
<feature type="binding site" evidence="11">
    <location>
        <begin position="22"/>
        <end position="23"/>
    </location>
    <ligand>
        <name>substrate</name>
    </ligand>
</feature>
<dbReference type="NCBIfam" id="TIGR02151">
    <property type="entry name" value="IPP_isom_2"/>
    <property type="match status" value="1"/>
</dbReference>
<evidence type="ECO:0000256" key="5">
    <source>
        <dbReference type="ARBA" id="ARBA00022723"/>
    </source>
</evidence>
<dbReference type="EMBL" id="VBAM01000214">
    <property type="protein sequence ID" value="TMJ11699.1"/>
    <property type="molecule type" value="Genomic_DNA"/>
</dbReference>
<feature type="domain" description="FMN-dependent dehydrogenase" evidence="13">
    <location>
        <begin position="276"/>
        <end position="354"/>
    </location>
</feature>
<keyword evidence="5 11" id="KW-0479">Metal-binding</keyword>
<evidence type="ECO:0000256" key="9">
    <source>
        <dbReference type="ARBA" id="ARBA00023235"/>
    </source>
</evidence>
<evidence type="ECO:0000256" key="12">
    <source>
        <dbReference type="SAM" id="MobiDB-lite"/>
    </source>
</evidence>
<comment type="cofactor">
    <cofactor evidence="11">
        <name>Mg(2+)</name>
        <dbReference type="ChEBI" id="CHEBI:18420"/>
    </cofactor>
</comment>
<feature type="binding site" evidence="11">
    <location>
        <position position="139"/>
    </location>
    <ligand>
        <name>FMN</name>
        <dbReference type="ChEBI" id="CHEBI:58210"/>
    </ligand>
</feature>
<dbReference type="CDD" id="cd02811">
    <property type="entry name" value="IDI-2_FMN"/>
    <property type="match status" value="1"/>
</dbReference>
<dbReference type="InterPro" id="IPR013785">
    <property type="entry name" value="Aldolase_TIM"/>
</dbReference>
<dbReference type="GO" id="GO:0016491">
    <property type="term" value="F:oxidoreductase activity"/>
    <property type="evidence" value="ECO:0007669"/>
    <property type="project" value="InterPro"/>
</dbReference>
<evidence type="ECO:0000256" key="4">
    <source>
        <dbReference type="ARBA" id="ARBA00022643"/>
    </source>
</evidence>
<feature type="binding site" evidence="11">
    <location>
        <begin position="292"/>
        <end position="294"/>
    </location>
    <ligand>
        <name>FMN</name>
        <dbReference type="ChEBI" id="CHEBI:58210"/>
    </ligand>
</feature>
<dbReference type="GO" id="GO:0070402">
    <property type="term" value="F:NADPH binding"/>
    <property type="evidence" value="ECO:0007669"/>
    <property type="project" value="UniProtKB-UniRule"/>
</dbReference>
<dbReference type="SMART" id="SM01240">
    <property type="entry name" value="IMPDH"/>
    <property type="match status" value="1"/>
</dbReference>
<proteinExistence type="inferred from homology"/>
<evidence type="ECO:0000313" key="15">
    <source>
        <dbReference type="Proteomes" id="UP000320393"/>
    </source>
</evidence>
<comment type="subcellular location">
    <subcellularLocation>
        <location evidence="11">Cytoplasm</location>
    </subcellularLocation>
</comment>
<feature type="binding site" evidence="11">
    <location>
        <begin position="313"/>
        <end position="314"/>
    </location>
    <ligand>
        <name>FMN</name>
        <dbReference type="ChEBI" id="CHEBI:58210"/>
    </ligand>
</feature>
<dbReference type="PANTHER" id="PTHR43665">
    <property type="entry name" value="ISOPENTENYL-DIPHOSPHATE DELTA-ISOMERASE"/>
    <property type="match status" value="1"/>
</dbReference>
<dbReference type="GO" id="GO:0010181">
    <property type="term" value="F:FMN binding"/>
    <property type="evidence" value="ECO:0007669"/>
    <property type="project" value="UniProtKB-UniRule"/>
</dbReference>
<feature type="binding site" evidence="11">
    <location>
        <position position="241"/>
    </location>
    <ligand>
        <name>FMN</name>
        <dbReference type="ChEBI" id="CHEBI:58210"/>
    </ligand>
</feature>
<feature type="region of interest" description="Disordered" evidence="12">
    <location>
        <begin position="1"/>
        <end position="21"/>
    </location>
</feature>
<dbReference type="PIRSF" id="PIRSF003314">
    <property type="entry name" value="IPP_isomerase"/>
    <property type="match status" value="1"/>
</dbReference>
<dbReference type="SUPFAM" id="SSF51395">
    <property type="entry name" value="FMN-linked oxidoreductases"/>
    <property type="match status" value="1"/>
</dbReference>
<evidence type="ECO:0000259" key="13">
    <source>
        <dbReference type="Pfam" id="PF01070"/>
    </source>
</evidence>
<evidence type="ECO:0000256" key="11">
    <source>
        <dbReference type="HAMAP-Rule" id="MF_00354"/>
    </source>
</evidence>
<evidence type="ECO:0000313" key="14">
    <source>
        <dbReference type="EMBL" id="TMJ11699.1"/>
    </source>
</evidence>